<feature type="transmembrane region" description="Helical" evidence="1">
    <location>
        <begin position="37"/>
        <end position="57"/>
    </location>
</feature>
<dbReference type="RefSeq" id="WP_184326061.1">
    <property type="nucleotide sequence ID" value="NZ_JACHLZ010000001.1"/>
</dbReference>
<keyword evidence="1" id="KW-0812">Transmembrane</keyword>
<keyword evidence="3" id="KW-1185">Reference proteome</keyword>
<name>A0A841AC41_9MICO</name>
<accession>A0A841AC41</accession>
<dbReference type="AlphaFoldDB" id="A0A841AC41"/>
<evidence type="ECO:0000256" key="1">
    <source>
        <dbReference type="SAM" id="Phobius"/>
    </source>
</evidence>
<evidence type="ECO:0000313" key="3">
    <source>
        <dbReference type="Proteomes" id="UP000588158"/>
    </source>
</evidence>
<evidence type="ECO:0000313" key="2">
    <source>
        <dbReference type="EMBL" id="MBB5832799.1"/>
    </source>
</evidence>
<proteinExistence type="predicted"/>
<feature type="transmembrane region" description="Helical" evidence="1">
    <location>
        <begin position="6"/>
        <end position="25"/>
    </location>
</feature>
<protein>
    <submittedName>
        <fullName evidence="2">Uncharacterized protein</fullName>
    </submittedName>
</protein>
<gene>
    <name evidence="2" type="ORF">HNR70_002612</name>
</gene>
<feature type="transmembrane region" description="Helical" evidence="1">
    <location>
        <begin position="105"/>
        <end position="125"/>
    </location>
</feature>
<feature type="transmembrane region" description="Helical" evidence="1">
    <location>
        <begin position="63"/>
        <end position="84"/>
    </location>
</feature>
<keyword evidence="1" id="KW-1133">Transmembrane helix</keyword>
<comment type="caution">
    <text evidence="2">The sequence shown here is derived from an EMBL/GenBank/DDBJ whole genome shotgun (WGS) entry which is preliminary data.</text>
</comment>
<dbReference type="Proteomes" id="UP000588158">
    <property type="component" value="Unassembled WGS sequence"/>
</dbReference>
<sequence>MTTFLLLLPLLAVLVLAGALLVSWFTLCVRYLHPWRIALRVLGAATTIGVIGLASVLPDSLWWLLWLPVVLTIGAAAIALRRLLVSHPPSRPTPKEAKLLTRPSIATIAVDIALYVALVVVALLAG</sequence>
<keyword evidence="1" id="KW-0472">Membrane</keyword>
<dbReference type="EMBL" id="JACHLZ010000001">
    <property type="protein sequence ID" value="MBB5832799.1"/>
    <property type="molecule type" value="Genomic_DNA"/>
</dbReference>
<reference evidence="2 3" key="1">
    <citation type="submission" date="2020-08" db="EMBL/GenBank/DDBJ databases">
        <title>Sequencing the genomes of 1000 actinobacteria strains.</title>
        <authorList>
            <person name="Klenk H.-P."/>
        </authorList>
    </citation>
    <scope>NUCLEOTIDE SEQUENCE [LARGE SCALE GENOMIC DNA]</scope>
    <source>
        <strain evidence="2 3">DSM 28796</strain>
    </source>
</reference>
<organism evidence="2 3">
    <name type="scientific">Brachybacterium aquaticum</name>
    <dbReference type="NCBI Taxonomy" id="1432564"/>
    <lineage>
        <taxon>Bacteria</taxon>
        <taxon>Bacillati</taxon>
        <taxon>Actinomycetota</taxon>
        <taxon>Actinomycetes</taxon>
        <taxon>Micrococcales</taxon>
        <taxon>Dermabacteraceae</taxon>
        <taxon>Brachybacterium</taxon>
    </lineage>
</organism>